<proteinExistence type="predicted"/>
<dbReference type="AlphaFoldDB" id="A0A9D4AY79"/>
<keyword evidence="3" id="KW-1185">Reference proteome</keyword>
<accession>A0A9D4AY79</accession>
<protein>
    <submittedName>
        <fullName evidence="2">Uncharacterized protein</fullName>
    </submittedName>
</protein>
<dbReference type="Proteomes" id="UP000827986">
    <property type="component" value="Unassembled WGS sequence"/>
</dbReference>
<dbReference type="EMBL" id="JAHDVG010000469">
    <property type="protein sequence ID" value="KAH1180927.1"/>
    <property type="molecule type" value="Genomic_DNA"/>
</dbReference>
<reference evidence="2" key="1">
    <citation type="submission" date="2021-09" db="EMBL/GenBank/DDBJ databases">
        <title>The genome of Mauremys mutica provides insights into the evolution of semi-aquatic lifestyle.</title>
        <authorList>
            <person name="Gong S."/>
            <person name="Gao Y."/>
        </authorList>
    </citation>
    <scope>NUCLEOTIDE SEQUENCE</scope>
    <source>
        <strain evidence="2">MM-2020</strain>
        <tissue evidence="2">Muscle</tissue>
    </source>
</reference>
<name>A0A9D4AY79_9SAUR</name>
<evidence type="ECO:0000256" key="1">
    <source>
        <dbReference type="SAM" id="MobiDB-lite"/>
    </source>
</evidence>
<evidence type="ECO:0000313" key="2">
    <source>
        <dbReference type="EMBL" id="KAH1180927.1"/>
    </source>
</evidence>
<sequence>MLGPGLAQDVTERNSSPPSSPFSMPGPISPAGHCPGPLRGVGNYSAKPLKFPQAFTGREPILLSLAWTYKQTGFSRVQAELGALDLPPVPLPCSANIALPVLGFGLHPCGGLSRGRQAVKPLWLVGPVPQPDRALQNSDWPQVKQ</sequence>
<gene>
    <name evidence="2" type="ORF">KIL84_001861</name>
</gene>
<evidence type="ECO:0000313" key="3">
    <source>
        <dbReference type="Proteomes" id="UP000827986"/>
    </source>
</evidence>
<comment type="caution">
    <text evidence="2">The sequence shown here is derived from an EMBL/GenBank/DDBJ whole genome shotgun (WGS) entry which is preliminary data.</text>
</comment>
<feature type="region of interest" description="Disordered" evidence="1">
    <location>
        <begin position="1"/>
        <end position="31"/>
    </location>
</feature>
<feature type="compositionally biased region" description="Low complexity" evidence="1">
    <location>
        <begin position="15"/>
        <end position="30"/>
    </location>
</feature>
<organism evidence="2 3">
    <name type="scientific">Mauremys mutica</name>
    <name type="common">yellowpond turtle</name>
    <dbReference type="NCBI Taxonomy" id="74926"/>
    <lineage>
        <taxon>Eukaryota</taxon>
        <taxon>Metazoa</taxon>
        <taxon>Chordata</taxon>
        <taxon>Craniata</taxon>
        <taxon>Vertebrata</taxon>
        <taxon>Euteleostomi</taxon>
        <taxon>Archelosauria</taxon>
        <taxon>Testudinata</taxon>
        <taxon>Testudines</taxon>
        <taxon>Cryptodira</taxon>
        <taxon>Durocryptodira</taxon>
        <taxon>Testudinoidea</taxon>
        <taxon>Geoemydidae</taxon>
        <taxon>Geoemydinae</taxon>
        <taxon>Mauremys</taxon>
    </lineage>
</organism>